<feature type="region of interest" description="Disordered" evidence="2">
    <location>
        <begin position="171"/>
        <end position="230"/>
    </location>
</feature>
<dbReference type="PROSITE" id="PS50011">
    <property type="entry name" value="PROTEIN_KINASE_DOM"/>
    <property type="match status" value="1"/>
</dbReference>
<dbReference type="SMART" id="SM00173">
    <property type="entry name" value="RAS"/>
    <property type="match status" value="1"/>
</dbReference>
<organism evidence="4 5">
    <name type="scientific">Tritrichomonas musculus</name>
    <dbReference type="NCBI Taxonomy" id="1915356"/>
    <lineage>
        <taxon>Eukaryota</taxon>
        <taxon>Metamonada</taxon>
        <taxon>Parabasalia</taxon>
        <taxon>Tritrichomonadida</taxon>
        <taxon>Tritrichomonadidae</taxon>
        <taxon>Tritrichomonas</taxon>
    </lineage>
</organism>
<evidence type="ECO:0000256" key="2">
    <source>
        <dbReference type="SAM" id="MobiDB-lite"/>
    </source>
</evidence>
<dbReference type="PRINTS" id="PR00449">
    <property type="entry name" value="RASTRNSFRMNG"/>
</dbReference>
<dbReference type="PROSITE" id="PS51421">
    <property type="entry name" value="RAS"/>
    <property type="match status" value="1"/>
</dbReference>
<dbReference type="InterPro" id="IPR027417">
    <property type="entry name" value="P-loop_NTPase"/>
</dbReference>
<feature type="coiled-coil region" evidence="1">
    <location>
        <begin position="248"/>
        <end position="289"/>
    </location>
</feature>
<keyword evidence="5" id="KW-1185">Reference proteome</keyword>
<feature type="compositionally biased region" description="Polar residues" evidence="2">
    <location>
        <begin position="174"/>
        <end position="189"/>
    </location>
</feature>
<evidence type="ECO:0000313" key="5">
    <source>
        <dbReference type="Proteomes" id="UP001470230"/>
    </source>
</evidence>
<dbReference type="Proteomes" id="UP001470230">
    <property type="component" value="Unassembled WGS sequence"/>
</dbReference>
<gene>
    <name evidence="4" type="ORF">M9Y10_044484</name>
</gene>
<dbReference type="SUPFAM" id="SSF52540">
    <property type="entry name" value="P-loop containing nucleoside triphosphate hydrolases"/>
    <property type="match status" value="1"/>
</dbReference>
<dbReference type="InterPro" id="IPR000719">
    <property type="entry name" value="Prot_kinase_dom"/>
</dbReference>
<dbReference type="SMART" id="SM00174">
    <property type="entry name" value="RHO"/>
    <property type="match status" value="1"/>
</dbReference>
<dbReference type="InterPro" id="IPR011009">
    <property type="entry name" value="Kinase-like_dom_sf"/>
</dbReference>
<dbReference type="InterPro" id="IPR050167">
    <property type="entry name" value="Ser_Thr_protein_kinase"/>
</dbReference>
<dbReference type="PROSITE" id="PS51419">
    <property type="entry name" value="RAB"/>
    <property type="match status" value="1"/>
</dbReference>
<dbReference type="NCBIfam" id="TIGR00231">
    <property type="entry name" value="small_GTP"/>
    <property type="match status" value="1"/>
</dbReference>
<evidence type="ECO:0000259" key="3">
    <source>
        <dbReference type="PROSITE" id="PS50011"/>
    </source>
</evidence>
<evidence type="ECO:0000313" key="4">
    <source>
        <dbReference type="EMBL" id="KAK8881848.1"/>
    </source>
</evidence>
<dbReference type="Pfam" id="PF00071">
    <property type="entry name" value="Ras"/>
    <property type="match status" value="1"/>
</dbReference>
<feature type="domain" description="Protein kinase" evidence="3">
    <location>
        <begin position="325"/>
        <end position="585"/>
    </location>
</feature>
<dbReference type="PANTHER" id="PTHR23257">
    <property type="entry name" value="SERINE-THREONINE PROTEIN KINASE"/>
    <property type="match status" value="1"/>
</dbReference>
<accession>A0ABR2JT99</accession>
<dbReference type="InterPro" id="IPR001806">
    <property type="entry name" value="Small_GTPase"/>
</dbReference>
<dbReference type="SUPFAM" id="SSF56112">
    <property type="entry name" value="Protein kinase-like (PK-like)"/>
    <property type="match status" value="1"/>
</dbReference>
<protein>
    <recommendedName>
        <fullName evidence="3">Protein kinase domain-containing protein</fullName>
    </recommendedName>
</protein>
<keyword evidence="1" id="KW-0175">Coiled coil</keyword>
<reference evidence="4 5" key="1">
    <citation type="submission" date="2024-04" db="EMBL/GenBank/DDBJ databases">
        <title>Tritrichomonas musculus Genome.</title>
        <authorList>
            <person name="Alves-Ferreira E."/>
            <person name="Grigg M."/>
            <person name="Lorenzi H."/>
            <person name="Galac M."/>
        </authorList>
    </citation>
    <scope>NUCLEOTIDE SEQUENCE [LARGE SCALE GENOMIC DNA]</scope>
    <source>
        <strain evidence="4 5">EAF2021</strain>
    </source>
</reference>
<dbReference type="InterPro" id="IPR005225">
    <property type="entry name" value="Small_GTP-bd"/>
</dbReference>
<dbReference type="SMART" id="SM00175">
    <property type="entry name" value="RAB"/>
    <property type="match status" value="1"/>
</dbReference>
<dbReference type="Pfam" id="PF00069">
    <property type="entry name" value="Pkinase"/>
    <property type="match status" value="1"/>
</dbReference>
<comment type="caution">
    <text evidence="4">The sequence shown here is derived from an EMBL/GenBank/DDBJ whole genome shotgun (WGS) entry which is preliminary data.</text>
</comment>
<dbReference type="EMBL" id="JAPFFF010000009">
    <property type="protein sequence ID" value="KAK8881848.1"/>
    <property type="molecule type" value="Genomic_DNA"/>
</dbReference>
<dbReference type="Gene3D" id="3.40.50.300">
    <property type="entry name" value="P-loop containing nucleotide triphosphate hydrolases"/>
    <property type="match status" value="1"/>
</dbReference>
<sequence length="597" mass="67657">MSNPIEIKVGIFGSDNCDKITLRFLMGDCNSYLSDMNDQTKIIEIDNQPVAVSLIDTSGIEEMSEMRYSYYNQAQAYIFVIDIDKPGTINDISRIYEDICSIKDDVVCVIAANNCHLRDEKEQNLIPIEQYKDLENKYKCKVIETSAKTGKNIDELFDYLVRKMITPSRKTRARWSTTTSLQGMPQANESGSADSSKRRSSLFSKRSAKKKSNKDPPPKAPTEDQANSASSKLIDDLKALALAKASQLKKSLLHNQQLEEEIEQLKKQNREYLEKISILEKKLEMKTSQNEKCLKEEEENEVDNSKNSILKSKLHIFDDACLHKLEEQEIIGRGTISEVKKICMNQEMVLKAYDLDIFSNRDSSESEKIQEGLDLDNEKIADFIKQYEIVNNIKNPNIAKALGIILGDNLNSLSILFEYYPYNLKKIVKKLTNYEKVSIIYEISKAMDDVHNNKIIHFGLNPGNILLDSNKHVKLSDFGLSVFIKNGSLTSKKKSHGSSHFIAPELLASEKKCTEKVDVFSFGALVYYILSKGKYLSIDDDDEISFSSSINEFSRDLISKCCSKSTDERPTFADIIASIEKNQLIDGVDISSLQLEE</sequence>
<name>A0ABR2JT99_9EUKA</name>
<evidence type="ECO:0000256" key="1">
    <source>
        <dbReference type="SAM" id="Coils"/>
    </source>
</evidence>
<proteinExistence type="predicted"/>
<dbReference type="Gene3D" id="1.10.510.10">
    <property type="entry name" value="Transferase(Phosphotransferase) domain 1"/>
    <property type="match status" value="1"/>
</dbReference>